<feature type="region of interest" description="Disordered" evidence="1">
    <location>
        <begin position="140"/>
        <end position="168"/>
    </location>
</feature>
<keyword evidence="3" id="KW-1185">Reference proteome</keyword>
<dbReference type="Proteomes" id="UP001549076">
    <property type="component" value="Unassembled WGS sequence"/>
</dbReference>
<reference evidence="2 3" key="1">
    <citation type="submission" date="2024-06" db="EMBL/GenBank/DDBJ databases">
        <title>Genomic Encyclopedia of Type Strains, Phase IV (KMG-IV): sequencing the most valuable type-strain genomes for metagenomic binning, comparative biology and taxonomic classification.</title>
        <authorList>
            <person name="Goeker M."/>
        </authorList>
    </citation>
    <scope>NUCLEOTIDE SEQUENCE [LARGE SCALE GENOMIC DNA]</scope>
    <source>
        <strain evidence="2 3">DSM 27865</strain>
    </source>
</reference>
<protein>
    <recommendedName>
        <fullName evidence="4">Tail assembly chaperone</fullName>
    </recommendedName>
</protein>
<accession>A0ABV2MV22</accession>
<proteinExistence type="predicted"/>
<evidence type="ECO:0000313" key="3">
    <source>
        <dbReference type="Proteomes" id="UP001549076"/>
    </source>
</evidence>
<evidence type="ECO:0000256" key="1">
    <source>
        <dbReference type="SAM" id="MobiDB-lite"/>
    </source>
</evidence>
<name>A0ABV2MV22_9HYPH</name>
<evidence type="ECO:0000313" key="2">
    <source>
        <dbReference type="EMBL" id="MET3790652.1"/>
    </source>
</evidence>
<evidence type="ECO:0008006" key="4">
    <source>
        <dbReference type="Google" id="ProtNLM"/>
    </source>
</evidence>
<sequence>MSEELDLSDFDTVDEDVMTVKTKDGTETTWTWTFAGPGHPKTVEQSNRLAKERLRREKAQEQAVVNGKKWKAEDETPDEALDRNVKLVTDRLLGWSPINLNGTPFPYSVENANLILKDRRKGHLLIQALEFLGDEVAFSGRSATTSEPSPSDHSSSTGTKKAAPAGTA</sequence>
<organism evidence="2 3">
    <name type="scientific">Aquamicrobium terrae</name>
    <dbReference type="NCBI Taxonomy" id="1324945"/>
    <lineage>
        <taxon>Bacteria</taxon>
        <taxon>Pseudomonadati</taxon>
        <taxon>Pseudomonadota</taxon>
        <taxon>Alphaproteobacteria</taxon>
        <taxon>Hyphomicrobiales</taxon>
        <taxon>Phyllobacteriaceae</taxon>
        <taxon>Aquamicrobium</taxon>
    </lineage>
</organism>
<feature type="region of interest" description="Disordered" evidence="1">
    <location>
        <begin position="57"/>
        <end position="78"/>
    </location>
</feature>
<dbReference type="EMBL" id="JBEPML010000002">
    <property type="protein sequence ID" value="MET3790652.1"/>
    <property type="molecule type" value="Genomic_DNA"/>
</dbReference>
<comment type="caution">
    <text evidence="2">The sequence shown here is derived from an EMBL/GenBank/DDBJ whole genome shotgun (WGS) entry which is preliminary data.</text>
</comment>
<feature type="compositionally biased region" description="Low complexity" evidence="1">
    <location>
        <begin position="144"/>
        <end position="168"/>
    </location>
</feature>
<dbReference type="RefSeq" id="WP_354192835.1">
    <property type="nucleotide sequence ID" value="NZ_JBEPML010000002.1"/>
</dbReference>
<gene>
    <name evidence="2" type="ORF">ABID37_000843</name>
</gene>